<reference evidence="2 3" key="1">
    <citation type="submission" date="2007-05" db="EMBL/GenBank/DDBJ databases">
        <title>Complete sequence of Geobacter uraniireducens Rf4.</title>
        <authorList>
            <consortium name="US DOE Joint Genome Institute"/>
            <person name="Copeland A."/>
            <person name="Lucas S."/>
            <person name="Lapidus A."/>
            <person name="Barry K."/>
            <person name="Detter J.C."/>
            <person name="Glavina del Rio T."/>
            <person name="Hammon N."/>
            <person name="Israni S."/>
            <person name="Dalin E."/>
            <person name="Tice H."/>
            <person name="Pitluck S."/>
            <person name="Chertkov O."/>
            <person name="Brettin T."/>
            <person name="Bruce D."/>
            <person name="Han C."/>
            <person name="Schmutz J."/>
            <person name="Larimer F."/>
            <person name="Land M."/>
            <person name="Hauser L."/>
            <person name="Kyrpides N."/>
            <person name="Mikhailova N."/>
            <person name="Shelobolina E."/>
            <person name="Aklujkar M."/>
            <person name="Lovley D."/>
            <person name="Richardson P."/>
        </authorList>
    </citation>
    <scope>NUCLEOTIDE SEQUENCE [LARGE SCALE GENOMIC DNA]</scope>
    <source>
        <strain evidence="2 3">Rf4</strain>
    </source>
</reference>
<gene>
    <name evidence="2" type="ordered locus">Gura_0538</name>
</gene>
<dbReference type="EMBL" id="CP000698">
    <property type="protein sequence ID" value="ABQ24752.1"/>
    <property type="molecule type" value="Genomic_DNA"/>
</dbReference>
<feature type="chain" id="PRO_5002683488" description="Lipoprotein" evidence="1">
    <location>
        <begin position="23"/>
        <end position="151"/>
    </location>
</feature>
<dbReference type="AlphaFoldDB" id="A5GCE8"/>
<evidence type="ECO:0000313" key="2">
    <source>
        <dbReference type="EMBL" id="ABQ24752.1"/>
    </source>
</evidence>
<protein>
    <recommendedName>
        <fullName evidence="4">Lipoprotein</fullName>
    </recommendedName>
</protein>
<organism evidence="2 3">
    <name type="scientific">Geotalea uraniireducens (strain Rf4)</name>
    <name type="common">Geobacter uraniireducens</name>
    <dbReference type="NCBI Taxonomy" id="351605"/>
    <lineage>
        <taxon>Bacteria</taxon>
        <taxon>Pseudomonadati</taxon>
        <taxon>Thermodesulfobacteriota</taxon>
        <taxon>Desulfuromonadia</taxon>
        <taxon>Geobacterales</taxon>
        <taxon>Geobacteraceae</taxon>
        <taxon>Geotalea</taxon>
    </lineage>
</organism>
<dbReference type="KEGG" id="gur:Gura_0538"/>
<dbReference type="PROSITE" id="PS51257">
    <property type="entry name" value="PROKAR_LIPOPROTEIN"/>
    <property type="match status" value="1"/>
</dbReference>
<evidence type="ECO:0000313" key="3">
    <source>
        <dbReference type="Proteomes" id="UP000006695"/>
    </source>
</evidence>
<keyword evidence="3" id="KW-1185">Reference proteome</keyword>
<proteinExistence type="predicted"/>
<dbReference type="RefSeq" id="WP_011937477.1">
    <property type="nucleotide sequence ID" value="NC_009483.1"/>
</dbReference>
<dbReference type="STRING" id="351605.Gura_0538"/>
<feature type="signal peptide" evidence="1">
    <location>
        <begin position="1"/>
        <end position="22"/>
    </location>
</feature>
<dbReference type="OrthoDB" id="5396443at2"/>
<evidence type="ECO:0000256" key="1">
    <source>
        <dbReference type="SAM" id="SignalP"/>
    </source>
</evidence>
<keyword evidence="1" id="KW-0732">Signal</keyword>
<accession>A5GCE8</accession>
<evidence type="ECO:0008006" key="4">
    <source>
        <dbReference type="Google" id="ProtNLM"/>
    </source>
</evidence>
<dbReference type="HOGENOM" id="CLU_145322_0_0_7"/>
<name>A5GCE8_GEOUR</name>
<sequence length="151" mass="17681">MIKQCALVLLLLLATAACSVYHKELDKNPSFSPHHFSYYDVEIAWQAERTGQMVSLAGTVTNRRSYYLRDLELTVRLTDERRKILARETYADFPTYIPPGRSEPFRMEFRPSPDFAPTHVRFTYIYWLAEEPPAFRQYGDVPYFGNFESLP</sequence>
<dbReference type="Proteomes" id="UP000006695">
    <property type="component" value="Chromosome"/>
</dbReference>